<feature type="compositionally biased region" description="Basic residues" evidence="1">
    <location>
        <begin position="12"/>
        <end position="26"/>
    </location>
</feature>
<evidence type="ECO:0000313" key="2">
    <source>
        <dbReference type="Ensembl" id="ENSBMSP00010024027.1"/>
    </source>
</evidence>
<protein>
    <submittedName>
        <fullName evidence="2">Uncharacterized protein</fullName>
    </submittedName>
</protein>
<dbReference type="AlphaFoldDB" id="A0A8C0DPI6"/>
<evidence type="ECO:0000256" key="1">
    <source>
        <dbReference type="SAM" id="MobiDB-lite"/>
    </source>
</evidence>
<dbReference type="Ensembl" id="ENSBMST00010026469.1">
    <property type="protein sequence ID" value="ENSBMSP00010024027.1"/>
    <property type="gene ID" value="ENSBMSG00010017479.1"/>
</dbReference>
<feature type="region of interest" description="Disordered" evidence="1">
    <location>
        <begin position="1"/>
        <end position="31"/>
    </location>
</feature>
<organism evidence="2">
    <name type="scientific">Balaenoptera musculus</name>
    <name type="common">Blue whale</name>
    <dbReference type="NCBI Taxonomy" id="9771"/>
    <lineage>
        <taxon>Eukaryota</taxon>
        <taxon>Metazoa</taxon>
        <taxon>Chordata</taxon>
        <taxon>Craniata</taxon>
        <taxon>Vertebrata</taxon>
        <taxon>Euteleostomi</taxon>
        <taxon>Mammalia</taxon>
        <taxon>Eutheria</taxon>
        <taxon>Laurasiatheria</taxon>
        <taxon>Artiodactyla</taxon>
        <taxon>Whippomorpha</taxon>
        <taxon>Cetacea</taxon>
        <taxon>Mysticeti</taxon>
        <taxon>Balaenopteridae</taxon>
        <taxon>Balaenoptera</taxon>
    </lineage>
</organism>
<reference evidence="2" key="1">
    <citation type="submission" date="2023-09" db="UniProtKB">
        <authorList>
            <consortium name="Ensembl"/>
        </authorList>
    </citation>
    <scope>IDENTIFICATION</scope>
</reference>
<accession>A0A8C0DPI6</accession>
<name>A0A8C0DPI6_BALMU</name>
<proteinExistence type="predicted"/>
<sequence>ITGFLLPSISRGTRRSCSRSRKRQMRMKNPSNFMSNPLALLLYAWSQSHHARVSSCSAHRSQHSIPFALSLQQVSFVLPSLQVVSLYLGQSWG</sequence>
<dbReference type="GeneTree" id="ENSGT00970000198301"/>
<dbReference type="OMA" id="CSAHRSQ"/>